<gene>
    <name evidence="2" type="ORF">B296_00018460</name>
</gene>
<evidence type="ECO:0000256" key="1">
    <source>
        <dbReference type="SAM" id="MobiDB-lite"/>
    </source>
</evidence>
<proteinExistence type="predicted"/>
<feature type="compositionally biased region" description="Basic and acidic residues" evidence="1">
    <location>
        <begin position="115"/>
        <end position="125"/>
    </location>
</feature>
<reference evidence="2 3" key="1">
    <citation type="journal article" date="2014" name="Agronomy (Basel)">
        <title>A Draft Genome Sequence for Ensete ventricosum, the Drought-Tolerant Tree Against Hunger.</title>
        <authorList>
            <person name="Harrison J."/>
            <person name="Moore K.A."/>
            <person name="Paszkiewicz K."/>
            <person name="Jones T."/>
            <person name="Grant M."/>
            <person name="Ambacheew D."/>
            <person name="Muzemil S."/>
            <person name="Studholme D.J."/>
        </authorList>
    </citation>
    <scope>NUCLEOTIDE SEQUENCE [LARGE SCALE GENOMIC DNA]</scope>
</reference>
<evidence type="ECO:0000313" key="2">
    <source>
        <dbReference type="EMBL" id="RRT83139.1"/>
    </source>
</evidence>
<feature type="region of interest" description="Disordered" evidence="1">
    <location>
        <begin position="102"/>
        <end position="125"/>
    </location>
</feature>
<dbReference type="Proteomes" id="UP000287651">
    <property type="component" value="Unassembled WGS sequence"/>
</dbReference>
<dbReference type="AlphaFoldDB" id="A0A427B3S9"/>
<sequence>MWPGTTQRMLPSMAKYSENSCDQVQDPDNSILILPKLMDFESYYATKCPRAMLCSGVTRECEATDSRAMGMEAPWCRRGGTSVESSIPCSRGGRALVVKGAERWRMQRQTPNIETRPKSRDQGTS</sequence>
<accession>A0A427B3S9</accession>
<dbReference type="EMBL" id="AMZH03000554">
    <property type="protein sequence ID" value="RRT83139.1"/>
    <property type="molecule type" value="Genomic_DNA"/>
</dbReference>
<evidence type="ECO:0000313" key="3">
    <source>
        <dbReference type="Proteomes" id="UP000287651"/>
    </source>
</evidence>
<comment type="caution">
    <text evidence="2">The sequence shown here is derived from an EMBL/GenBank/DDBJ whole genome shotgun (WGS) entry which is preliminary data.</text>
</comment>
<name>A0A427B3S9_ENSVE</name>
<organism evidence="2 3">
    <name type="scientific">Ensete ventricosum</name>
    <name type="common">Abyssinian banana</name>
    <name type="synonym">Musa ensete</name>
    <dbReference type="NCBI Taxonomy" id="4639"/>
    <lineage>
        <taxon>Eukaryota</taxon>
        <taxon>Viridiplantae</taxon>
        <taxon>Streptophyta</taxon>
        <taxon>Embryophyta</taxon>
        <taxon>Tracheophyta</taxon>
        <taxon>Spermatophyta</taxon>
        <taxon>Magnoliopsida</taxon>
        <taxon>Liliopsida</taxon>
        <taxon>Zingiberales</taxon>
        <taxon>Musaceae</taxon>
        <taxon>Ensete</taxon>
    </lineage>
</organism>
<protein>
    <submittedName>
        <fullName evidence="2">Uncharacterized protein</fullName>
    </submittedName>
</protein>